<organism evidence="1 2">
    <name type="scientific">Caballeronia udeis</name>
    <dbReference type="NCBI Taxonomy" id="1232866"/>
    <lineage>
        <taxon>Bacteria</taxon>
        <taxon>Pseudomonadati</taxon>
        <taxon>Pseudomonadota</taxon>
        <taxon>Betaproteobacteria</taxon>
        <taxon>Burkholderiales</taxon>
        <taxon>Burkholderiaceae</taxon>
        <taxon>Caballeronia</taxon>
    </lineage>
</organism>
<gene>
    <name evidence="1" type="ORF">ABH943_006998</name>
</gene>
<accession>A0ABW8MWZ7</accession>
<reference evidence="1 2" key="2">
    <citation type="submission" date="2024-11" db="EMBL/GenBank/DDBJ databases">
        <title>Using genomics to understand microbial adaptation to soil warming.</title>
        <authorList>
            <person name="Deangelis K.M. PhD."/>
        </authorList>
    </citation>
    <scope>NUCLEOTIDE SEQUENCE [LARGE SCALE GENOMIC DNA]</scope>
    <source>
        <strain evidence="1 2">GAS97</strain>
    </source>
</reference>
<evidence type="ECO:0000313" key="2">
    <source>
        <dbReference type="Proteomes" id="UP001620514"/>
    </source>
</evidence>
<dbReference type="Proteomes" id="UP001620514">
    <property type="component" value="Unassembled WGS sequence"/>
</dbReference>
<sequence>MTNAWSLKPCAYTVAQDAGKARSFVAKRRGSLDTVRTGPLRQRLW</sequence>
<reference evidence="1 2" key="1">
    <citation type="submission" date="2024-10" db="EMBL/GenBank/DDBJ databases">
        <authorList>
            <person name="Deangelis K."/>
            <person name="Huntemann M."/>
            <person name="Clum A."/>
            <person name="Wang J."/>
            <person name="Palaniappan K."/>
            <person name="Ritter S."/>
            <person name="Chen I.-M."/>
            <person name="Stamatis D."/>
            <person name="Reddy T."/>
            <person name="O'Malley R."/>
            <person name="Daum C."/>
            <person name="Ng V."/>
            <person name="Ivanova N."/>
            <person name="Kyrpides N."/>
            <person name="Woyke T."/>
        </authorList>
    </citation>
    <scope>NUCLEOTIDE SEQUENCE [LARGE SCALE GENOMIC DNA]</scope>
    <source>
        <strain evidence="1 2">GAS97</strain>
    </source>
</reference>
<comment type="caution">
    <text evidence="1">The sequence shown here is derived from an EMBL/GenBank/DDBJ whole genome shotgun (WGS) entry which is preliminary data.</text>
</comment>
<name>A0ABW8MWZ7_9BURK</name>
<proteinExistence type="predicted"/>
<evidence type="ECO:0000313" key="1">
    <source>
        <dbReference type="EMBL" id="MFK4446966.1"/>
    </source>
</evidence>
<keyword evidence="2" id="KW-1185">Reference proteome</keyword>
<dbReference type="EMBL" id="JBIYDN010000030">
    <property type="protein sequence ID" value="MFK4446966.1"/>
    <property type="molecule type" value="Genomic_DNA"/>
</dbReference>
<protein>
    <submittedName>
        <fullName evidence="1">Uncharacterized protein</fullName>
    </submittedName>
</protein>